<dbReference type="HOGENOM" id="CLU_032081_0_0_1"/>
<accession>B4P8P2</accession>
<sequence length="659" mass="74834">MNLRVGDISDCSKLYSNIETMKNDYDNWKNVLKKTHLKVQTEIKLWERAIEKVRETIRANSLGTTFDVKNNENDIFVTITFTPTQSKCIKINDGYHLRDFTLPGGLEWIQKIIADLNESLTKIDLDQNYVSTQQEKLYSTEKYLMNGGKAHTQNAIGTVGQTKVNGNVEKKPEDLTALMNHRKSEFEEFMLRAEEDSALINNLTDEVLVMLNKLTSINSKMLTDSIVDGIKNEIDELLERFGEENITAETAKLSINNQRSPTKIAPTKYISKKISQTKHYFKDMEIVQKLFPTVDTHISEPVLVDLMDIRKIKIKLIEYESNRNSGTENGLAKNQVSLSDLSDIHLSDNFSDQIISNERVTNIIGSHVSVSDNINPSGNYSLHINFAINPAHEITISKIDLERKENDFVSEETQPIKIRAETESGDNRVNSKQNSNRTQTYVKCTKSLKCDVKASLDRSTSEAQKKSAADIMMKYNESSVGMCKSKCKNDAVSRPPFNDISKIKSDVDLYIDEIRNILRSGSFDSTEAESPTDVDVNNIDPTKKQSNKFKFLQNVNDNMSIYKLPDLLRDRKLENTVNEEICAERSNHILKKNCNFNVEIESGKEKIKSSISGRNFTVITVQVCNDGKNPDDSFDKSETDDKKSKITKNKTFSVQDIMT</sequence>
<dbReference type="AlphaFoldDB" id="B4P8P2"/>
<gene>
    <name evidence="1" type="primary">Dyak\GE18102</name>
    <name evidence="1" type="synonym">dyak_GLEANR_19386</name>
    <name evidence="1" type="synonym">GE18102</name>
    <name evidence="1" type="ORF">Dyak_GE18102</name>
</gene>
<reference evidence="1 2" key="1">
    <citation type="journal article" date="2007" name="Nature">
        <title>Evolution of genes and genomes on the Drosophila phylogeny.</title>
        <authorList>
            <consortium name="Drosophila 12 Genomes Consortium"/>
            <person name="Clark A.G."/>
            <person name="Eisen M.B."/>
            <person name="Smith D.R."/>
            <person name="Bergman C.M."/>
            <person name="Oliver B."/>
            <person name="Markow T.A."/>
            <person name="Kaufman T.C."/>
            <person name="Kellis M."/>
            <person name="Gelbart W."/>
            <person name="Iyer V.N."/>
            <person name="Pollard D.A."/>
            <person name="Sackton T.B."/>
            <person name="Larracuente A.M."/>
            <person name="Singh N.D."/>
            <person name="Abad J.P."/>
            <person name="Abt D.N."/>
            <person name="Adryan B."/>
            <person name="Aguade M."/>
            <person name="Akashi H."/>
            <person name="Anderson W.W."/>
            <person name="Aquadro C.F."/>
            <person name="Ardell D.H."/>
            <person name="Arguello R."/>
            <person name="Artieri C.G."/>
            <person name="Barbash D.A."/>
            <person name="Barker D."/>
            <person name="Barsanti P."/>
            <person name="Batterham P."/>
            <person name="Batzoglou S."/>
            <person name="Begun D."/>
            <person name="Bhutkar A."/>
            <person name="Blanco E."/>
            <person name="Bosak S.A."/>
            <person name="Bradley R.K."/>
            <person name="Brand A.D."/>
            <person name="Brent M.R."/>
            <person name="Brooks A.N."/>
            <person name="Brown R.H."/>
            <person name="Butlin R.K."/>
            <person name="Caggese C."/>
            <person name="Calvi B.R."/>
            <person name="Bernardo de Carvalho A."/>
            <person name="Caspi A."/>
            <person name="Castrezana S."/>
            <person name="Celniker S.E."/>
            <person name="Chang J.L."/>
            <person name="Chapple C."/>
            <person name="Chatterji S."/>
            <person name="Chinwalla A."/>
            <person name="Civetta A."/>
            <person name="Clifton S.W."/>
            <person name="Comeron J.M."/>
            <person name="Costello J.C."/>
            <person name="Coyne J.A."/>
            <person name="Daub J."/>
            <person name="David R.G."/>
            <person name="Delcher A.L."/>
            <person name="Delehaunty K."/>
            <person name="Do C.B."/>
            <person name="Ebling H."/>
            <person name="Edwards K."/>
            <person name="Eickbush T."/>
            <person name="Evans J.D."/>
            <person name="Filipski A."/>
            <person name="Findeiss S."/>
            <person name="Freyhult E."/>
            <person name="Fulton L."/>
            <person name="Fulton R."/>
            <person name="Garcia A.C."/>
            <person name="Gardiner A."/>
            <person name="Garfield D.A."/>
            <person name="Garvin B.E."/>
            <person name="Gibson G."/>
            <person name="Gilbert D."/>
            <person name="Gnerre S."/>
            <person name="Godfrey J."/>
            <person name="Good R."/>
            <person name="Gotea V."/>
            <person name="Gravely B."/>
            <person name="Greenberg A.J."/>
            <person name="Griffiths-Jones S."/>
            <person name="Gross S."/>
            <person name="Guigo R."/>
            <person name="Gustafson E.A."/>
            <person name="Haerty W."/>
            <person name="Hahn M.W."/>
            <person name="Halligan D.L."/>
            <person name="Halpern A.L."/>
            <person name="Halter G.M."/>
            <person name="Han M.V."/>
            <person name="Heger A."/>
            <person name="Hillier L."/>
            <person name="Hinrichs A.S."/>
            <person name="Holmes I."/>
            <person name="Hoskins R.A."/>
            <person name="Hubisz M.J."/>
            <person name="Hultmark D."/>
            <person name="Huntley M.A."/>
            <person name="Jaffe D.B."/>
            <person name="Jagadeeshan S."/>
            <person name="Jeck W.R."/>
            <person name="Johnson J."/>
            <person name="Jones C.D."/>
            <person name="Jordan W.C."/>
            <person name="Karpen G.H."/>
            <person name="Kataoka E."/>
            <person name="Keightley P.D."/>
            <person name="Kheradpour P."/>
            <person name="Kirkness E.F."/>
            <person name="Koerich L.B."/>
            <person name="Kristiansen K."/>
            <person name="Kudrna D."/>
            <person name="Kulathinal R.J."/>
            <person name="Kumar S."/>
            <person name="Kwok R."/>
            <person name="Lander E."/>
            <person name="Langley C.H."/>
            <person name="Lapoint R."/>
            <person name="Lazzaro B.P."/>
            <person name="Lee S.J."/>
            <person name="Levesque L."/>
            <person name="Li R."/>
            <person name="Lin C.F."/>
            <person name="Lin M.F."/>
            <person name="Lindblad-Toh K."/>
            <person name="Llopart A."/>
            <person name="Long M."/>
            <person name="Low L."/>
            <person name="Lozovsky E."/>
            <person name="Lu J."/>
            <person name="Luo M."/>
            <person name="Machado C.A."/>
            <person name="Makalowski W."/>
            <person name="Marzo M."/>
            <person name="Matsuda M."/>
            <person name="Matzkin L."/>
            <person name="McAllister B."/>
            <person name="McBride C.S."/>
            <person name="McKernan B."/>
            <person name="McKernan K."/>
            <person name="Mendez-Lago M."/>
            <person name="Minx P."/>
            <person name="Mollenhauer M.U."/>
            <person name="Montooth K."/>
            <person name="Mount S.M."/>
            <person name="Mu X."/>
            <person name="Myers E."/>
            <person name="Negre B."/>
            <person name="Newfeld S."/>
            <person name="Nielsen R."/>
            <person name="Noor M.A."/>
            <person name="O'Grady P."/>
            <person name="Pachter L."/>
            <person name="Papaceit M."/>
            <person name="Parisi M.J."/>
            <person name="Parisi M."/>
            <person name="Parts L."/>
            <person name="Pedersen J.S."/>
            <person name="Pesole G."/>
            <person name="Phillippy A.M."/>
            <person name="Ponting C.P."/>
            <person name="Pop M."/>
            <person name="Porcelli D."/>
            <person name="Powell J.R."/>
            <person name="Prohaska S."/>
            <person name="Pruitt K."/>
            <person name="Puig M."/>
            <person name="Quesneville H."/>
            <person name="Ram K.R."/>
            <person name="Rand D."/>
            <person name="Rasmussen M.D."/>
            <person name="Reed L.K."/>
            <person name="Reenan R."/>
            <person name="Reily A."/>
            <person name="Remington K.A."/>
            <person name="Rieger T.T."/>
            <person name="Ritchie M.G."/>
            <person name="Robin C."/>
            <person name="Rogers Y.H."/>
            <person name="Rohde C."/>
            <person name="Rozas J."/>
            <person name="Rubenfield M.J."/>
            <person name="Ruiz A."/>
            <person name="Russo S."/>
            <person name="Salzberg S.L."/>
            <person name="Sanchez-Gracia A."/>
            <person name="Saranga D.J."/>
            <person name="Sato H."/>
            <person name="Schaeffer S.W."/>
            <person name="Schatz M.C."/>
            <person name="Schlenke T."/>
            <person name="Schwartz R."/>
            <person name="Segarra C."/>
            <person name="Singh R.S."/>
            <person name="Sirot L."/>
            <person name="Sirota M."/>
            <person name="Sisneros N.B."/>
            <person name="Smith C.D."/>
            <person name="Smith T.F."/>
            <person name="Spieth J."/>
            <person name="Stage D.E."/>
            <person name="Stark A."/>
            <person name="Stephan W."/>
            <person name="Strausberg R.L."/>
            <person name="Strempel S."/>
            <person name="Sturgill D."/>
            <person name="Sutton G."/>
            <person name="Sutton G.G."/>
            <person name="Tao W."/>
            <person name="Teichmann S."/>
            <person name="Tobari Y.N."/>
            <person name="Tomimura Y."/>
            <person name="Tsolas J.M."/>
            <person name="Valente V.L."/>
            <person name="Venter E."/>
            <person name="Venter J.C."/>
            <person name="Vicario S."/>
            <person name="Vieira F.G."/>
            <person name="Vilella A.J."/>
            <person name="Villasante A."/>
            <person name="Walenz B."/>
            <person name="Wang J."/>
            <person name="Wasserman M."/>
            <person name="Watts T."/>
            <person name="Wilson D."/>
            <person name="Wilson R.K."/>
            <person name="Wing R.A."/>
            <person name="Wolfner M.F."/>
            <person name="Wong A."/>
            <person name="Wong G.K."/>
            <person name="Wu C.I."/>
            <person name="Wu G."/>
            <person name="Yamamoto D."/>
            <person name="Yang H.P."/>
            <person name="Yang S.P."/>
            <person name="Yorke J.A."/>
            <person name="Yoshida K."/>
            <person name="Zdobnov E."/>
            <person name="Zhang P."/>
            <person name="Zhang Y."/>
            <person name="Zimin A.V."/>
            <person name="Baldwin J."/>
            <person name="Abdouelleil A."/>
            <person name="Abdulkadir J."/>
            <person name="Abebe A."/>
            <person name="Abera B."/>
            <person name="Abreu J."/>
            <person name="Acer S.C."/>
            <person name="Aftuck L."/>
            <person name="Alexander A."/>
            <person name="An P."/>
            <person name="Anderson E."/>
            <person name="Anderson S."/>
            <person name="Arachi H."/>
            <person name="Azer M."/>
            <person name="Bachantsang P."/>
            <person name="Barry A."/>
            <person name="Bayul T."/>
            <person name="Berlin A."/>
            <person name="Bessette D."/>
            <person name="Bloom T."/>
            <person name="Blye J."/>
            <person name="Boguslavskiy L."/>
            <person name="Bonnet C."/>
            <person name="Boukhgalter B."/>
            <person name="Bourzgui I."/>
            <person name="Brown A."/>
            <person name="Cahill P."/>
            <person name="Channer S."/>
            <person name="Cheshatsang Y."/>
            <person name="Chuda L."/>
            <person name="Citroen M."/>
            <person name="Collymore A."/>
            <person name="Cooke P."/>
            <person name="Costello M."/>
            <person name="D'Aco K."/>
            <person name="Daza R."/>
            <person name="De Haan G."/>
            <person name="DeGray S."/>
            <person name="DeMaso C."/>
            <person name="Dhargay N."/>
            <person name="Dooley K."/>
            <person name="Dooley E."/>
            <person name="Doricent M."/>
            <person name="Dorje P."/>
            <person name="Dorjee K."/>
            <person name="Dupes A."/>
            <person name="Elong R."/>
            <person name="Falk J."/>
            <person name="Farina A."/>
            <person name="Faro S."/>
            <person name="Ferguson D."/>
            <person name="Fisher S."/>
            <person name="Foley C.D."/>
            <person name="Franke A."/>
            <person name="Friedrich D."/>
            <person name="Gadbois L."/>
            <person name="Gearin G."/>
            <person name="Gearin C.R."/>
            <person name="Giannoukos G."/>
            <person name="Goode T."/>
            <person name="Graham J."/>
            <person name="Grandbois E."/>
            <person name="Grewal S."/>
            <person name="Gyaltsen K."/>
            <person name="Hafez N."/>
            <person name="Hagos B."/>
            <person name="Hall J."/>
            <person name="Henson C."/>
            <person name="Hollinger A."/>
            <person name="Honan T."/>
            <person name="Huard M.D."/>
            <person name="Hughes L."/>
            <person name="Hurhula B."/>
            <person name="Husby M.E."/>
            <person name="Kamat A."/>
            <person name="Kanga B."/>
            <person name="Kashin S."/>
            <person name="Khazanovich D."/>
            <person name="Kisner P."/>
            <person name="Lance K."/>
            <person name="Lara M."/>
            <person name="Lee W."/>
            <person name="Lennon N."/>
            <person name="Letendre F."/>
            <person name="LeVine R."/>
            <person name="Lipovsky A."/>
            <person name="Liu X."/>
            <person name="Liu J."/>
            <person name="Liu S."/>
            <person name="Lokyitsang T."/>
            <person name="Lokyitsang Y."/>
            <person name="Lubonja R."/>
            <person name="Lui A."/>
            <person name="MacDonald P."/>
            <person name="Magnisalis V."/>
            <person name="Maru K."/>
            <person name="Matthews C."/>
            <person name="McCusker W."/>
            <person name="McDonough S."/>
            <person name="Mehta T."/>
            <person name="Meldrim J."/>
            <person name="Meneus L."/>
            <person name="Mihai O."/>
            <person name="Mihalev A."/>
            <person name="Mihova T."/>
            <person name="Mittelman R."/>
            <person name="Mlenga V."/>
            <person name="Montmayeur A."/>
            <person name="Mulrain L."/>
            <person name="Navidi A."/>
            <person name="Naylor J."/>
            <person name="Negash T."/>
            <person name="Nguyen T."/>
            <person name="Nguyen N."/>
            <person name="Nicol R."/>
            <person name="Norbu C."/>
            <person name="Norbu N."/>
            <person name="Novod N."/>
            <person name="O'Neill B."/>
            <person name="Osman S."/>
            <person name="Markiewicz E."/>
            <person name="Oyono O.L."/>
            <person name="Patti C."/>
            <person name="Phunkhang P."/>
            <person name="Pierre F."/>
            <person name="Priest M."/>
            <person name="Raghuraman S."/>
            <person name="Rege F."/>
            <person name="Reyes R."/>
            <person name="Rise C."/>
            <person name="Rogov P."/>
            <person name="Ross K."/>
            <person name="Ryan E."/>
            <person name="Settipalli S."/>
            <person name="Shea T."/>
            <person name="Sherpa N."/>
            <person name="Shi L."/>
            <person name="Shih D."/>
            <person name="Sparrow T."/>
            <person name="Spaulding J."/>
            <person name="Stalker J."/>
            <person name="Stange-Thomann N."/>
            <person name="Stavropoulos S."/>
            <person name="Stone C."/>
            <person name="Strader C."/>
            <person name="Tesfaye S."/>
            <person name="Thomson T."/>
            <person name="Thoulutsang Y."/>
            <person name="Thoulutsang D."/>
            <person name="Topham K."/>
            <person name="Topping I."/>
            <person name="Tsamla T."/>
            <person name="Vassiliev H."/>
            <person name="Vo A."/>
            <person name="Wangchuk T."/>
            <person name="Wangdi T."/>
            <person name="Weiand M."/>
            <person name="Wilkinson J."/>
            <person name="Wilson A."/>
            <person name="Yadav S."/>
            <person name="Young G."/>
            <person name="Yu Q."/>
            <person name="Zembek L."/>
            <person name="Zhong D."/>
            <person name="Zimmer A."/>
            <person name="Zwirko Z."/>
            <person name="Jaffe D.B."/>
            <person name="Alvarez P."/>
            <person name="Brockman W."/>
            <person name="Butler J."/>
            <person name="Chin C."/>
            <person name="Gnerre S."/>
            <person name="Grabherr M."/>
            <person name="Kleber M."/>
            <person name="Mauceli E."/>
            <person name="MacCallum I."/>
        </authorList>
    </citation>
    <scope>NUCLEOTIDE SEQUENCE [LARGE SCALE GENOMIC DNA]</scope>
    <source>
        <strain evidence="2">Tai18E2 / Tucson 14021-0261.01</strain>
    </source>
</reference>
<proteinExistence type="predicted"/>
<organism evidence="1 2">
    <name type="scientific">Drosophila yakuba</name>
    <name type="common">Fruit fly</name>
    <dbReference type="NCBI Taxonomy" id="7245"/>
    <lineage>
        <taxon>Eukaryota</taxon>
        <taxon>Metazoa</taxon>
        <taxon>Ecdysozoa</taxon>
        <taxon>Arthropoda</taxon>
        <taxon>Hexapoda</taxon>
        <taxon>Insecta</taxon>
        <taxon>Pterygota</taxon>
        <taxon>Neoptera</taxon>
        <taxon>Endopterygota</taxon>
        <taxon>Diptera</taxon>
        <taxon>Brachycera</taxon>
        <taxon>Muscomorpha</taxon>
        <taxon>Ephydroidea</taxon>
        <taxon>Drosophilidae</taxon>
        <taxon>Drosophila</taxon>
        <taxon>Sophophora</taxon>
    </lineage>
</organism>
<dbReference type="OrthoDB" id="7873148at2759"/>
<protein>
    <submittedName>
        <fullName evidence="1">Uncharacterized protein</fullName>
    </submittedName>
</protein>
<evidence type="ECO:0000313" key="1">
    <source>
        <dbReference type="EMBL" id="EDW90150.1"/>
    </source>
</evidence>
<dbReference type="OMA" id="YSEIANM"/>
<dbReference type="Proteomes" id="UP000002282">
    <property type="component" value="Chromosome 2R"/>
</dbReference>
<evidence type="ECO:0000313" key="2">
    <source>
        <dbReference type="Proteomes" id="UP000002282"/>
    </source>
</evidence>
<reference evidence="1 2" key="2">
    <citation type="journal article" date="2007" name="PLoS Biol.">
        <title>Principles of genome evolution in the Drosophila melanogaster species group.</title>
        <authorList>
            <person name="Ranz J.M."/>
            <person name="Maurin D."/>
            <person name="Chan Y.S."/>
            <person name="von Grotthuss M."/>
            <person name="Hillier L.W."/>
            <person name="Roote J."/>
            <person name="Ashburner M."/>
            <person name="Bergman C.M."/>
        </authorList>
    </citation>
    <scope>NUCLEOTIDE SEQUENCE [LARGE SCALE GENOMIC DNA]</scope>
    <source>
        <strain evidence="2">Tai18E2 / Tucson 14021-0261.01</strain>
    </source>
</reference>
<keyword evidence="2" id="KW-1185">Reference proteome</keyword>
<dbReference type="PhylomeDB" id="B4P8P2"/>
<dbReference type="KEGG" id="dya:Dyak_GE18102"/>
<name>B4P8P2_DROYA</name>
<dbReference type="EMBL" id="CM000158">
    <property type="protein sequence ID" value="EDW90150.1"/>
    <property type="molecule type" value="Genomic_DNA"/>
</dbReference>